<feature type="region of interest" description="Disordered" evidence="7">
    <location>
        <begin position="195"/>
        <end position="234"/>
    </location>
</feature>
<dbReference type="InterPro" id="IPR051022">
    <property type="entry name" value="Notch_Cell-Fate_Det"/>
</dbReference>
<evidence type="ECO:0000256" key="3">
    <source>
        <dbReference type="ARBA" id="ARBA00022737"/>
    </source>
</evidence>
<dbReference type="PROSITE" id="PS00010">
    <property type="entry name" value="ASX_HYDROXYL"/>
    <property type="match status" value="1"/>
</dbReference>
<keyword evidence="1 6" id="KW-0245">EGF-like domain</keyword>
<dbReference type="GO" id="GO:0045197">
    <property type="term" value="P:establishment or maintenance of epithelial cell apical/basal polarity"/>
    <property type="evidence" value="ECO:0007669"/>
    <property type="project" value="TreeGrafter"/>
</dbReference>
<organism evidence="9 10">
    <name type="scientific">Aldrovandia affinis</name>
    <dbReference type="NCBI Taxonomy" id="143900"/>
    <lineage>
        <taxon>Eukaryota</taxon>
        <taxon>Metazoa</taxon>
        <taxon>Chordata</taxon>
        <taxon>Craniata</taxon>
        <taxon>Vertebrata</taxon>
        <taxon>Euteleostomi</taxon>
        <taxon>Actinopterygii</taxon>
        <taxon>Neopterygii</taxon>
        <taxon>Teleostei</taxon>
        <taxon>Notacanthiformes</taxon>
        <taxon>Halosauridae</taxon>
        <taxon>Aldrovandia</taxon>
    </lineage>
</organism>
<dbReference type="SMART" id="SM00181">
    <property type="entry name" value="EGF"/>
    <property type="match status" value="9"/>
</dbReference>
<dbReference type="PROSITE" id="PS00022">
    <property type="entry name" value="EGF_1"/>
    <property type="match status" value="4"/>
</dbReference>
<evidence type="ECO:0000256" key="5">
    <source>
        <dbReference type="ARBA" id="ARBA00023180"/>
    </source>
</evidence>
<feature type="region of interest" description="Disordered" evidence="7">
    <location>
        <begin position="290"/>
        <end position="384"/>
    </location>
</feature>
<dbReference type="FunFam" id="2.10.25.10:FF:000006">
    <property type="entry name" value="Versican core protein-like isoform 1"/>
    <property type="match status" value="1"/>
</dbReference>
<keyword evidence="10" id="KW-1185">Reference proteome</keyword>
<feature type="domain" description="EGF-like" evidence="8">
    <location>
        <begin position="490"/>
        <end position="522"/>
    </location>
</feature>
<dbReference type="Proteomes" id="UP001221898">
    <property type="component" value="Unassembled WGS sequence"/>
</dbReference>
<keyword evidence="2" id="KW-0732">Signal</keyword>
<dbReference type="CDD" id="cd00054">
    <property type="entry name" value="EGF_CA"/>
    <property type="match status" value="2"/>
</dbReference>
<keyword evidence="5" id="KW-0325">Glycoprotein</keyword>
<dbReference type="GO" id="GO:0032991">
    <property type="term" value="C:protein-containing complex"/>
    <property type="evidence" value="ECO:0007669"/>
    <property type="project" value="TreeGrafter"/>
</dbReference>
<dbReference type="EMBL" id="JAINUG010000008">
    <property type="protein sequence ID" value="KAJ8415951.1"/>
    <property type="molecule type" value="Genomic_DNA"/>
</dbReference>
<dbReference type="GO" id="GO:0007157">
    <property type="term" value="P:heterophilic cell-cell adhesion via plasma membrane cell adhesion molecules"/>
    <property type="evidence" value="ECO:0007669"/>
    <property type="project" value="TreeGrafter"/>
</dbReference>
<evidence type="ECO:0000256" key="1">
    <source>
        <dbReference type="ARBA" id="ARBA00022536"/>
    </source>
</evidence>
<feature type="domain" description="EGF-like" evidence="8">
    <location>
        <begin position="125"/>
        <end position="160"/>
    </location>
</feature>
<feature type="region of interest" description="Disordered" evidence="7">
    <location>
        <begin position="552"/>
        <end position="571"/>
    </location>
</feature>
<evidence type="ECO:0000256" key="2">
    <source>
        <dbReference type="ARBA" id="ARBA00022729"/>
    </source>
</evidence>
<dbReference type="PANTHER" id="PTHR24049">
    <property type="entry name" value="CRUMBS FAMILY MEMBER"/>
    <property type="match status" value="1"/>
</dbReference>
<feature type="domain" description="EGF-like" evidence="8">
    <location>
        <begin position="523"/>
        <end position="554"/>
    </location>
</feature>
<dbReference type="GO" id="GO:0005509">
    <property type="term" value="F:calcium ion binding"/>
    <property type="evidence" value="ECO:0007669"/>
    <property type="project" value="InterPro"/>
</dbReference>
<dbReference type="SUPFAM" id="SSF57184">
    <property type="entry name" value="Growth factor receptor domain"/>
    <property type="match status" value="1"/>
</dbReference>
<evidence type="ECO:0000313" key="10">
    <source>
        <dbReference type="Proteomes" id="UP001221898"/>
    </source>
</evidence>
<evidence type="ECO:0000256" key="4">
    <source>
        <dbReference type="ARBA" id="ARBA00023157"/>
    </source>
</evidence>
<name>A0AAD7T7L0_9TELE</name>
<dbReference type="PANTHER" id="PTHR24049:SF22">
    <property type="entry name" value="DROSOPHILA CRUMBS HOMOLOG"/>
    <property type="match status" value="1"/>
</dbReference>
<dbReference type="FunFam" id="2.10.25.10:FF:000499">
    <property type="entry name" value="Predicted protein"/>
    <property type="match status" value="1"/>
</dbReference>
<keyword evidence="4 6" id="KW-1015">Disulfide bond</keyword>
<feature type="disulfide bond" evidence="6">
    <location>
        <begin position="494"/>
        <end position="504"/>
    </location>
</feature>
<feature type="disulfide bond" evidence="6">
    <location>
        <begin position="526"/>
        <end position="536"/>
    </location>
</feature>
<dbReference type="InterPro" id="IPR000152">
    <property type="entry name" value="EGF-type_Asp/Asn_hydroxyl_site"/>
</dbReference>
<accession>A0AAD7T7L0</accession>
<evidence type="ECO:0000259" key="8">
    <source>
        <dbReference type="PROSITE" id="PS50026"/>
    </source>
</evidence>
<dbReference type="AlphaFoldDB" id="A0AAD7T7L0"/>
<dbReference type="SUPFAM" id="SSF57196">
    <property type="entry name" value="EGF/Laminin"/>
    <property type="match status" value="1"/>
</dbReference>
<dbReference type="InterPro" id="IPR018097">
    <property type="entry name" value="EGF_Ca-bd_CS"/>
</dbReference>
<evidence type="ECO:0000256" key="7">
    <source>
        <dbReference type="SAM" id="MobiDB-lite"/>
    </source>
</evidence>
<feature type="domain" description="EGF-like" evidence="8">
    <location>
        <begin position="84"/>
        <end position="123"/>
    </location>
</feature>
<feature type="disulfide bond" evidence="6">
    <location>
        <begin position="150"/>
        <end position="159"/>
    </location>
</feature>
<proteinExistence type="predicted"/>
<dbReference type="PROSITE" id="PS01186">
    <property type="entry name" value="EGF_2"/>
    <property type="match status" value="3"/>
</dbReference>
<dbReference type="InterPro" id="IPR001881">
    <property type="entry name" value="EGF-like_Ca-bd_dom"/>
</dbReference>
<feature type="disulfide bond" evidence="6">
    <location>
        <begin position="113"/>
        <end position="122"/>
    </location>
</feature>
<reference evidence="9" key="1">
    <citation type="journal article" date="2023" name="Science">
        <title>Genome structures resolve the early diversification of teleost fishes.</title>
        <authorList>
            <person name="Parey E."/>
            <person name="Louis A."/>
            <person name="Montfort J."/>
            <person name="Bouchez O."/>
            <person name="Roques C."/>
            <person name="Iampietro C."/>
            <person name="Lluch J."/>
            <person name="Castinel A."/>
            <person name="Donnadieu C."/>
            <person name="Desvignes T."/>
            <person name="Floi Bucao C."/>
            <person name="Jouanno E."/>
            <person name="Wen M."/>
            <person name="Mejri S."/>
            <person name="Dirks R."/>
            <person name="Jansen H."/>
            <person name="Henkel C."/>
            <person name="Chen W.J."/>
            <person name="Zahm M."/>
            <person name="Cabau C."/>
            <person name="Klopp C."/>
            <person name="Thompson A.W."/>
            <person name="Robinson-Rechavi M."/>
            <person name="Braasch I."/>
            <person name="Lecointre G."/>
            <person name="Bobe J."/>
            <person name="Postlethwait J.H."/>
            <person name="Berthelot C."/>
            <person name="Roest Crollius H."/>
            <person name="Guiguen Y."/>
        </authorList>
    </citation>
    <scope>NUCLEOTIDE SEQUENCE</scope>
    <source>
        <strain evidence="9">NC1722</strain>
    </source>
</reference>
<evidence type="ECO:0000313" key="9">
    <source>
        <dbReference type="EMBL" id="KAJ8415951.1"/>
    </source>
</evidence>
<sequence length="571" mass="60144">MSPRVPARPGPAADLPGGELCVPVPCVGPRGLGGALHPGVGPEGRRPLSRRPADLEGVVRPAAGLRVRRDGRLQREARAFIEVSVRPCNCLNGASCVTDIKFPPGSGEYLCVCPPGFEGDRCDVDTDDCGSSPCHLGRCVDGLNSYSCICPPGLTGTSCGEDVDECASAPCFPGVNCNNTLGSFVCGPCPVGHAGDGRSCKRKGKSSGHVPLRLDEDDEHETNPARRNQGALRPKIVPAALNPCSRRPCFPGAQCFESTHLTAGYTCGPCPPGLHGNGHTCTRATPTEQRPVAGAEDGSPQAPEEDFTRDRPVSPSRPQPLPPSSGLQPRKPAEGPLSGSRRVSPSDRKTPAGTQTQDRSVSRSRTPTVHRERTPSVDPDRKGLQRSTVTCADSPCFPGVPCEPSQMGSFKCGRCPYGYTGDGTNCKAVCRYPCGRNMECSQPNSCTCKEGYTGYSCHIAVCRPDCKNRGKCVKPNTCACALGYSGPACEEANCEPPCQHGGTCLARNLCTCPYGYVGPRCETMVCNRHCENGGQCVSPDVCKCQSGWYGPTCSSGKSSHPAIQSGNGFKL</sequence>
<dbReference type="InterPro" id="IPR009030">
    <property type="entry name" value="Growth_fac_rcpt_cys_sf"/>
</dbReference>
<dbReference type="GO" id="GO:0005886">
    <property type="term" value="C:plasma membrane"/>
    <property type="evidence" value="ECO:0007669"/>
    <property type="project" value="TreeGrafter"/>
</dbReference>
<dbReference type="SMART" id="SM00179">
    <property type="entry name" value="EGF_CA"/>
    <property type="match status" value="4"/>
</dbReference>
<protein>
    <recommendedName>
        <fullName evidence="8">EGF-like domain-containing protein</fullName>
    </recommendedName>
</protein>
<gene>
    <name evidence="9" type="ORF">AAFF_G00405080</name>
</gene>
<comment type="caution">
    <text evidence="9">The sequence shown here is derived from an EMBL/GenBank/DDBJ whole genome shotgun (WGS) entry which is preliminary data.</text>
</comment>
<feature type="disulfide bond" evidence="6">
    <location>
        <begin position="512"/>
        <end position="521"/>
    </location>
</feature>
<dbReference type="FunFam" id="2.10.25.10:FF:000536">
    <property type="entry name" value="von Willebrand factor D and EGF domain-containing protein"/>
    <property type="match status" value="1"/>
</dbReference>
<dbReference type="FunFam" id="2.10.25.10:FF:000595">
    <property type="entry name" value="von Willebrand factor D and EGF domain-containing protein"/>
    <property type="match status" value="1"/>
</dbReference>
<feature type="compositionally biased region" description="Polar residues" evidence="7">
    <location>
        <begin position="352"/>
        <end position="367"/>
    </location>
</feature>
<keyword evidence="3" id="KW-0677">Repeat</keyword>
<dbReference type="PROSITE" id="PS01187">
    <property type="entry name" value="EGF_CA"/>
    <property type="match status" value="2"/>
</dbReference>
<feature type="disulfide bond" evidence="6">
    <location>
        <begin position="129"/>
        <end position="139"/>
    </location>
</feature>
<dbReference type="Gene3D" id="2.10.25.10">
    <property type="entry name" value="Laminin"/>
    <property type="match status" value="8"/>
</dbReference>
<dbReference type="Pfam" id="PF00008">
    <property type="entry name" value="EGF"/>
    <property type="match status" value="2"/>
</dbReference>
<evidence type="ECO:0000256" key="6">
    <source>
        <dbReference type="PROSITE-ProRule" id="PRU00076"/>
    </source>
</evidence>
<feature type="disulfide bond" evidence="6">
    <location>
        <begin position="544"/>
        <end position="553"/>
    </location>
</feature>
<dbReference type="PROSITE" id="PS50026">
    <property type="entry name" value="EGF_3"/>
    <property type="match status" value="4"/>
</dbReference>
<comment type="caution">
    <text evidence="6">Lacks conserved residue(s) required for the propagation of feature annotation.</text>
</comment>
<feature type="compositionally biased region" description="Basic and acidic residues" evidence="7">
    <location>
        <begin position="369"/>
        <end position="383"/>
    </location>
</feature>
<dbReference type="InterPro" id="IPR000742">
    <property type="entry name" value="EGF"/>
</dbReference>